<dbReference type="SUPFAM" id="SSF53720">
    <property type="entry name" value="ALDH-like"/>
    <property type="match status" value="1"/>
</dbReference>
<keyword evidence="7" id="KW-0963">Cytoplasm</keyword>
<evidence type="ECO:0000256" key="2">
    <source>
        <dbReference type="ARBA" id="ARBA00022605"/>
    </source>
</evidence>
<dbReference type="PIRSF" id="PIRSF000151">
    <property type="entry name" value="GPR"/>
    <property type="match status" value="1"/>
</dbReference>
<dbReference type="UniPathway" id="UPA00098">
    <property type="reaction ID" value="UER00360"/>
</dbReference>
<dbReference type="RefSeq" id="WP_106987631.1">
    <property type="nucleotide sequence ID" value="NZ_PYLP01000004.1"/>
</dbReference>
<comment type="caution">
    <text evidence="9">The sequence shown here is derived from an EMBL/GenBank/DDBJ whole genome shotgun (WGS) entry which is preliminary data.</text>
</comment>
<evidence type="ECO:0000256" key="4">
    <source>
        <dbReference type="ARBA" id="ARBA00022857"/>
    </source>
</evidence>
<dbReference type="GO" id="GO:0055129">
    <property type="term" value="P:L-proline biosynthetic process"/>
    <property type="evidence" value="ECO:0007669"/>
    <property type="project" value="UniProtKB-UniRule"/>
</dbReference>
<dbReference type="InterPro" id="IPR016161">
    <property type="entry name" value="Ald_DH/histidinol_DH"/>
</dbReference>
<evidence type="ECO:0000313" key="9">
    <source>
        <dbReference type="EMBL" id="PST41018.1"/>
    </source>
</evidence>
<dbReference type="CDD" id="cd07079">
    <property type="entry name" value="ALDH_F18-19_ProA-GPR"/>
    <property type="match status" value="1"/>
</dbReference>
<reference evidence="10" key="1">
    <citation type="submission" date="2018-03" db="EMBL/GenBank/DDBJ databases">
        <title>Lachnoclostridium SNUG30370 gen.nov., sp.nov., isolated from human faeces.</title>
        <authorList>
            <person name="Seo B."/>
            <person name="Jeon K."/>
            <person name="Ko G."/>
        </authorList>
    </citation>
    <scope>NUCLEOTIDE SEQUENCE [LARGE SCALE GENOMIC DNA]</scope>
    <source>
        <strain evidence="10">SNUG30370</strain>
    </source>
</reference>
<evidence type="ECO:0000313" key="10">
    <source>
        <dbReference type="Proteomes" id="UP000241201"/>
    </source>
</evidence>
<dbReference type="PANTHER" id="PTHR11063">
    <property type="entry name" value="GLUTAMATE SEMIALDEHYDE DEHYDROGENASE"/>
    <property type="match status" value="1"/>
</dbReference>
<dbReference type="Pfam" id="PF00171">
    <property type="entry name" value="Aldedh"/>
    <property type="match status" value="1"/>
</dbReference>
<keyword evidence="4 7" id="KW-0521">NADP</keyword>
<evidence type="ECO:0000256" key="3">
    <source>
        <dbReference type="ARBA" id="ARBA00022650"/>
    </source>
</evidence>
<dbReference type="InterPro" id="IPR012134">
    <property type="entry name" value="Glu-5-SA_DH"/>
</dbReference>
<dbReference type="PANTHER" id="PTHR11063:SF8">
    <property type="entry name" value="DELTA-1-PYRROLINE-5-CARBOXYLATE SYNTHASE"/>
    <property type="match status" value="1"/>
</dbReference>
<dbReference type="GO" id="GO:0005737">
    <property type="term" value="C:cytoplasm"/>
    <property type="evidence" value="ECO:0007669"/>
    <property type="project" value="UniProtKB-SubCell"/>
</dbReference>
<dbReference type="Proteomes" id="UP000241201">
    <property type="component" value="Unassembled WGS sequence"/>
</dbReference>
<dbReference type="GeneID" id="77470469"/>
<evidence type="ECO:0000256" key="6">
    <source>
        <dbReference type="ARBA" id="ARBA00049024"/>
    </source>
</evidence>
<protein>
    <recommendedName>
        <fullName evidence="7">Gamma-glutamyl phosphate reductase</fullName>
        <shortName evidence="7">GPR</shortName>
        <ecNumber evidence="7">1.2.1.41</ecNumber>
    </recommendedName>
    <alternativeName>
        <fullName evidence="7">Glutamate-5-semialdehyde dehydrogenase</fullName>
    </alternativeName>
    <alternativeName>
        <fullName evidence="7">Glutamyl-gamma-semialdehyde dehydrogenase</fullName>
        <shortName evidence="7">GSA dehydrogenase</shortName>
    </alternativeName>
</protein>
<dbReference type="FunFam" id="3.40.309.10:FF:000006">
    <property type="entry name" value="Gamma-glutamyl phosphate reductase"/>
    <property type="match status" value="1"/>
</dbReference>
<comment type="subcellular location">
    <subcellularLocation>
        <location evidence="7">Cytoplasm</location>
    </subcellularLocation>
</comment>
<comment type="pathway">
    <text evidence="1 7">Amino-acid biosynthesis; L-proline biosynthesis; L-glutamate 5-semialdehyde from L-glutamate: step 2/2.</text>
</comment>
<feature type="domain" description="Aldehyde dehydrogenase" evidence="8">
    <location>
        <begin position="3"/>
        <end position="282"/>
    </location>
</feature>
<evidence type="ECO:0000256" key="5">
    <source>
        <dbReference type="ARBA" id="ARBA00023002"/>
    </source>
</evidence>
<proteinExistence type="inferred from homology"/>
<dbReference type="NCBIfam" id="TIGR00407">
    <property type="entry name" value="proA"/>
    <property type="match status" value="1"/>
</dbReference>
<keyword evidence="2 7" id="KW-0028">Amino-acid biosynthesis</keyword>
<comment type="function">
    <text evidence="7">Catalyzes the NADPH-dependent reduction of L-glutamate 5-phosphate into L-glutamate 5-semialdehyde and phosphate. The product spontaneously undergoes cyclization to form 1-pyrroline-5-carboxylate.</text>
</comment>
<accession>A0A2T3G0F5</accession>
<organism evidence="9 10">
    <name type="scientific">Faecalibacillus faecis</name>
    <dbReference type="NCBI Taxonomy" id="1982628"/>
    <lineage>
        <taxon>Bacteria</taxon>
        <taxon>Bacillati</taxon>
        <taxon>Bacillota</taxon>
        <taxon>Erysipelotrichia</taxon>
        <taxon>Erysipelotrichales</taxon>
        <taxon>Coprobacillaceae</taxon>
        <taxon>Faecalibacillus</taxon>
    </lineage>
</organism>
<evidence type="ECO:0000256" key="7">
    <source>
        <dbReference type="HAMAP-Rule" id="MF_00412"/>
    </source>
</evidence>
<dbReference type="InterPro" id="IPR000965">
    <property type="entry name" value="GPR_dom"/>
</dbReference>
<dbReference type="GO" id="GO:0050661">
    <property type="term" value="F:NADP binding"/>
    <property type="evidence" value="ECO:0007669"/>
    <property type="project" value="InterPro"/>
</dbReference>
<keyword evidence="10" id="KW-1185">Reference proteome</keyword>
<dbReference type="PROSITE" id="PS01223">
    <property type="entry name" value="PROA"/>
    <property type="match status" value="1"/>
</dbReference>
<gene>
    <name evidence="7" type="primary">proA</name>
    <name evidence="9" type="ORF">C7U55_05075</name>
</gene>
<dbReference type="GO" id="GO:0004350">
    <property type="term" value="F:glutamate-5-semialdehyde dehydrogenase activity"/>
    <property type="evidence" value="ECO:0007669"/>
    <property type="project" value="UniProtKB-UniRule"/>
</dbReference>
<dbReference type="InterPro" id="IPR015590">
    <property type="entry name" value="Aldehyde_DH_dom"/>
</dbReference>
<sequence>MIKEQLKEAKKACRSMQNIKPEIKNKALRSISEALIQKSELIIEENQKDIVEAENNGIKESMIDRLLLNKERIEAMAQDILKVIDLQDPIGTLVREIKRPNGLVIQQIRIPLGVIGVIYESRPNVTVDIASLCIKTNNVCVLKGGKEAIHSNRILVQIINEAIKDLLPTHAVTLIETKHREETFDLIQAHDYVDVIIPRGSAGLIQYVVKNATVPVIETGAGICHLYVDQEANLDMALEIAKNAKIQRPSVCNAIETILVHQKVAQEFLPKLQETFKNVQIYGDKKTRRIIDCLEATEKNYATEYDDYICNVKVVEDMEEAIEHIYTYSTKHSESIVTENKETAKYFMESLDSACVYHNASTRFSDGGEFGFGAEVGISTQKLHARGPLGLQEITSTKYMIYGKGQVRCHSPVRR</sequence>
<comment type="catalytic activity">
    <reaction evidence="6 7">
        <text>L-glutamate 5-semialdehyde + phosphate + NADP(+) = L-glutamyl 5-phosphate + NADPH + H(+)</text>
        <dbReference type="Rhea" id="RHEA:19541"/>
        <dbReference type="ChEBI" id="CHEBI:15378"/>
        <dbReference type="ChEBI" id="CHEBI:43474"/>
        <dbReference type="ChEBI" id="CHEBI:57783"/>
        <dbReference type="ChEBI" id="CHEBI:58066"/>
        <dbReference type="ChEBI" id="CHEBI:58274"/>
        <dbReference type="ChEBI" id="CHEBI:58349"/>
        <dbReference type="EC" id="1.2.1.41"/>
    </reaction>
</comment>
<dbReference type="Gene3D" id="3.40.605.10">
    <property type="entry name" value="Aldehyde Dehydrogenase, Chain A, domain 1"/>
    <property type="match status" value="1"/>
</dbReference>
<keyword evidence="5 7" id="KW-0560">Oxidoreductase</keyword>
<evidence type="ECO:0000259" key="8">
    <source>
        <dbReference type="Pfam" id="PF00171"/>
    </source>
</evidence>
<dbReference type="AlphaFoldDB" id="A0A2T3G0F5"/>
<comment type="similarity">
    <text evidence="7">Belongs to the gamma-glutamyl phosphate reductase family.</text>
</comment>
<dbReference type="InterPro" id="IPR016163">
    <property type="entry name" value="Ald_DH_C"/>
</dbReference>
<dbReference type="HAMAP" id="MF_00412">
    <property type="entry name" value="ProA"/>
    <property type="match status" value="1"/>
</dbReference>
<keyword evidence="3 7" id="KW-0641">Proline biosynthesis</keyword>
<dbReference type="InterPro" id="IPR016162">
    <property type="entry name" value="Ald_DH_N"/>
</dbReference>
<dbReference type="Gene3D" id="3.40.309.10">
    <property type="entry name" value="Aldehyde Dehydrogenase, Chain A, domain 2"/>
    <property type="match status" value="1"/>
</dbReference>
<name>A0A2T3G0F5_9FIRM</name>
<dbReference type="EMBL" id="PYLP01000004">
    <property type="protein sequence ID" value="PST41018.1"/>
    <property type="molecule type" value="Genomic_DNA"/>
</dbReference>
<dbReference type="EC" id="1.2.1.41" evidence="7"/>
<evidence type="ECO:0000256" key="1">
    <source>
        <dbReference type="ARBA" id="ARBA00004985"/>
    </source>
</evidence>
<dbReference type="NCBIfam" id="NF001221">
    <property type="entry name" value="PRK00197.1"/>
    <property type="match status" value="1"/>
</dbReference>
<dbReference type="InterPro" id="IPR020593">
    <property type="entry name" value="G-glutamylP_reductase_CS"/>
</dbReference>